<organism evidence="9 10">
    <name type="scientific">Candidatus Komeilibacteria bacterium CG_4_9_14_0_8_um_filter_36_9</name>
    <dbReference type="NCBI Taxonomy" id="1974473"/>
    <lineage>
        <taxon>Bacteria</taxon>
        <taxon>Candidatus Komeiliibacteriota</taxon>
    </lineage>
</organism>
<dbReference type="InterPro" id="IPR044135">
    <property type="entry name" value="Met-tRNA-FMT_C"/>
</dbReference>
<evidence type="ECO:0000256" key="6">
    <source>
        <dbReference type="ARBA" id="ARBA00022917"/>
    </source>
</evidence>
<dbReference type="InterPro" id="IPR011034">
    <property type="entry name" value="Formyl_transferase-like_C_sf"/>
</dbReference>
<dbReference type="InterPro" id="IPR037022">
    <property type="entry name" value="Formyl_trans_C_sf"/>
</dbReference>
<dbReference type="EC" id="2.1.2.9" evidence="3"/>
<evidence type="ECO:0000313" key="9">
    <source>
        <dbReference type="EMBL" id="PJC02097.1"/>
    </source>
</evidence>
<dbReference type="GO" id="GO:0004479">
    <property type="term" value="F:methionyl-tRNA formyltransferase activity"/>
    <property type="evidence" value="ECO:0007669"/>
    <property type="project" value="UniProtKB-EC"/>
</dbReference>
<proteinExistence type="inferred from homology"/>
<dbReference type="PANTHER" id="PTHR11138:SF5">
    <property type="entry name" value="METHIONYL-TRNA FORMYLTRANSFERASE, MITOCHONDRIAL"/>
    <property type="match status" value="1"/>
</dbReference>
<comment type="similarity">
    <text evidence="2">Belongs to the Fmt family.</text>
</comment>
<dbReference type="CDD" id="cd08704">
    <property type="entry name" value="Met_tRNA_FMT_C"/>
    <property type="match status" value="1"/>
</dbReference>
<dbReference type="Gene3D" id="3.10.25.10">
    <property type="entry name" value="Formyl transferase, C-terminal domain"/>
    <property type="match status" value="1"/>
</dbReference>
<dbReference type="Proteomes" id="UP000230136">
    <property type="component" value="Unassembled WGS sequence"/>
</dbReference>
<dbReference type="Gene3D" id="3.40.50.170">
    <property type="entry name" value="Formyl transferase, N-terminal domain"/>
    <property type="match status" value="1"/>
</dbReference>
<keyword evidence="5" id="KW-0808">Transferase</keyword>
<comment type="caution">
    <text evidence="9">The sequence shown here is derived from an EMBL/GenBank/DDBJ whole genome shotgun (WGS) entry which is preliminary data.</text>
</comment>
<dbReference type="InterPro" id="IPR036477">
    <property type="entry name" value="Formyl_transf_N_sf"/>
</dbReference>
<name>A0A2M8DRU7_9BACT</name>
<comment type="catalytic activity">
    <reaction evidence="7">
        <text>L-methionyl-tRNA(fMet) + (6R)-10-formyltetrahydrofolate = N-formyl-L-methionyl-tRNA(fMet) + (6S)-5,6,7,8-tetrahydrofolate + H(+)</text>
        <dbReference type="Rhea" id="RHEA:24380"/>
        <dbReference type="Rhea" id="RHEA-COMP:9952"/>
        <dbReference type="Rhea" id="RHEA-COMP:9953"/>
        <dbReference type="ChEBI" id="CHEBI:15378"/>
        <dbReference type="ChEBI" id="CHEBI:57453"/>
        <dbReference type="ChEBI" id="CHEBI:78530"/>
        <dbReference type="ChEBI" id="CHEBI:78844"/>
        <dbReference type="ChEBI" id="CHEBI:195366"/>
        <dbReference type="EC" id="2.1.2.9"/>
    </reaction>
</comment>
<keyword evidence="6" id="KW-0648">Protein biosynthesis</keyword>
<dbReference type="SUPFAM" id="SSF50486">
    <property type="entry name" value="FMT C-terminal domain-like"/>
    <property type="match status" value="1"/>
</dbReference>
<gene>
    <name evidence="9" type="ORF">CO073_01250</name>
</gene>
<dbReference type="AlphaFoldDB" id="A0A2M8DRU7"/>
<evidence type="ECO:0000256" key="2">
    <source>
        <dbReference type="ARBA" id="ARBA00010699"/>
    </source>
</evidence>
<dbReference type="SUPFAM" id="SSF53328">
    <property type="entry name" value="Formyltransferase"/>
    <property type="match status" value="1"/>
</dbReference>
<evidence type="ECO:0000256" key="7">
    <source>
        <dbReference type="ARBA" id="ARBA00048558"/>
    </source>
</evidence>
<evidence type="ECO:0000256" key="1">
    <source>
        <dbReference type="ARBA" id="ARBA00002606"/>
    </source>
</evidence>
<feature type="domain" description="Formyl transferase C-terminal" evidence="8">
    <location>
        <begin position="69"/>
        <end position="164"/>
    </location>
</feature>
<evidence type="ECO:0000256" key="4">
    <source>
        <dbReference type="ARBA" id="ARBA00016014"/>
    </source>
</evidence>
<dbReference type="Pfam" id="PF02911">
    <property type="entry name" value="Formyl_trans_C"/>
    <property type="match status" value="1"/>
</dbReference>
<dbReference type="GO" id="GO:0005829">
    <property type="term" value="C:cytosol"/>
    <property type="evidence" value="ECO:0007669"/>
    <property type="project" value="TreeGrafter"/>
</dbReference>
<protein>
    <recommendedName>
        <fullName evidence="4">Methionyl-tRNA formyltransferase</fullName>
        <ecNumber evidence="3">2.1.2.9</ecNumber>
    </recommendedName>
</protein>
<evidence type="ECO:0000256" key="3">
    <source>
        <dbReference type="ARBA" id="ARBA00012261"/>
    </source>
</evidence>
<sequence length="173" mass="19629">MQMAQEMDAGDIISQHQIQIDENDTYQTLEAKISQLAQSTIIEIAALSLEGKMEIVPQNNDLATYCQMIKKEDGLIDWFKTADSIYNQWRAYYCWPNIYTVWNDQKIILKEIKKIPSDNNVSPGTIVMVDNTLAIQTIEGFIAIEELQLAGKSSTPARDFLNGHPDFLKATLK</sequence>
<dbReference type="EMBL" id="PFSY01000057">
    <property type="protein sequence ID" value="PJC02097.1"/>
    <property type="molecule type" value="Genomic_DNA"/>
</dbReference>
<accession>A0A2M8DRU7</accession>
<evidence type="ECO:0000313" key="10">
    <source>
        <dbReference type="Proteomes" id="UP000230136"/>
    </source>
</evidence>
<evidence type="ECO:0000259" key="8">
    <source>
        <dbReference type="Pfam" id="PF02911"/>
    </source>
</evidence>
<dbReference type="PANTHER" id="PTHR11138">
    <property type="entry name" value="METHIONYL-TRNA FORMYLTRANSFERASE"/>
    <property type="match status" value="1"/>
</dbReference>
<comment type="function">
    <text evidence="1">Attaches a formyl group to the free amino group of methionyl-tRNA(fMet). The formyl group appears to play a dual role in the initiator identity of N-formylmethionyl-tRNA by promoting its recognition by IF2 and preventing the misappropriation of this tRNA by the elongation apparatus.</text>
</comment>
<dbReference type="InterPro" id="IPR005793">
    <property type="entry name" value="Formyl_trans_C"/>
</dbReference>
<reference evidence="10" key="1">
    <citation type="submission" date="2017-09" db="EMBL/GenBank/DDBJ databases">
        <title>Depth-based differentiation of microbial function through sediment-hosted aquifers and enrichment of novel symbionts in the deep terrestrial subsurface.</title>
        <authorList>
            <person name="Probst A.J."/>
            <person name="Ladd B."/>
            <person name="Jarett J.K."/>
            <person name="Geller-Mcgrath D.E."/>
            <person name="Sieber C.M.K."/>
            <person name="Emerson J.B."/>
            <person name="Anantharaman K."/>
            <person name="Thomas B.C."/>
            <person name="Malmstrom R."/>
            <person name="Stieglmeier M."/>
            <person name="Klingl A."/>
            <person name="Woyke T."/>
            <person name="Ryan C.M."/>
            <person name="Banfield J.F."/>
        </authorList>
    </citation>
    <scope>NUCLEOTIDE SEQUENCE [LARGE SCALE GENOMIC DNA]</scope>
</reference>
<evidence type="ECO:0000256" key="5">
    <source>
        <dbReference type="ARBA" id="ARBA00022679"/>
    </source>
</evidence>